<dbReference type="Proteomes" id="UP000654573">
    <property type="component" value="Unassembled WGS sequence"/>
</dbReference>
<evidence type="ECO:0000313" key="4">
    <source>
        <dbReference type="EMBL" id="MBC5674796.1"/>
    </source>
</evidence>
<keyword evidence="4" id="KW-0378">Hydrolase</keyword>
<keyword evidence="3" id="KW-1133">Transmembrane helix</keyword>
<dbReference type="InterPro" id="IPR019533">
    <property type="entry name" value="Peptidase_S26"/>
</dbReference>
<dbReference type="CDD" id="cd06530">
    <property type="entry name" value="S26_SPase_I"/>
    <property type="match status" value="1"/>
</dbReference>
<gene>
    <name evidence="4" type="ORF">H8S76_21395</name>
</gene>
<comment type="caution">
    <text evidence="4">The sequence shown here is derived from an EMBL/GenBank/DDBJ whole genome shotgun (WGS) entry which is preliminary data.</text>
</comment>
<evidence type="ECO:0000256" key="2">
    <source>
        <dbReference type="SAM" id="Coils"/>
    </source>
</evidence>
<keyword evidence="3" id="KW-0472">Membrane</keyword>
<organism evidence="4 5">
    <name type="scientific">Blautia celeris</name>
    <dbReference type="NCBI Taxonomy" id="2763026"/>
    <lineage>
        <taxon>Bacteria</taxon>
        <taxon>Bacillati</taxon>
        <taxon>Bacillota</taxon>
        <taxon>Clostridia</taxon>
        <taxon>Lachnospirales</taxon>
        <taxon>Lachnospiraceae</taxon>
        <taxon>Blautia</taxon>
    </lineage>
</organism>
<proteinExistence type="predicted"/>
<dbReference type="NCBIfam" id="TIGR02228">
    <property type="entry name" value="sigpep_I_arch"/>
    <property type="match status" value="1"/>
</dbReference>
<dbReference type="RefSeq" id="WP_033140111.1">
    <property type="nucleotide sequence ID" value="NZ_JACOOU010000012.1"/>
</dbReference>
<dbReference type="EMBL" id="JACOOU010000012">
    <property type="protein sequence ID" value="MBC5674796.1"/>
    <property type="molecule type" value="Genomic_DNA"/>
</dbReference>
<evidence type="ECO:0000256" key="3">
    <source>
        <dbReference type="SAM" id="Phobius"/>
    </source>
</evidence>
<sequence length="248" mass="28068">MNTKLKQRTDKGASVSKRNIRPGVRILHIIKNTFILLLVIAAVSMMVFTIVSVTTFDRNDRDLFGYKAFIVRSDSMSATDFEAGDLILVKDVDPATLQVGDIIAYQSTATDSFGETVTHKIRSITTDSKGAPAFITYGTTTDTDDEIPVTYEYVQGKYSYRLAGIGNFFLFLKTIPGYIFCILIPFLLLIAVQGINTVYLYRQYKRQQQEEMQKERDSIAAERAEAQRMIQELEQMRAEMGLTKEAEH</sequence>
<protein>
    <recommendedName>
        <fullName evidence="1">Signal peptidase I</fullName>
        <ecNumber evidence="1">3.4.21.89</ecNumber>
    </recommendedName>
</protein>
<dbReference type="GO" id="GO:0009003">
    <property type="term" value="F:signal peptidase activity"/>
    <property type="evidence" value="ECO:0007669"/>
    <property type="project" value="UniProtKB-EC"/>
</dbReference>
<feature type="transmembrane region" description="Helical" evidence="3">
    <location>
        <begin position="34"/>
        <end position="56"/>
    </location>
</feature>
<dbReference type="InterPro" id="IPR001733">
    <property type="entry name" value="Peptidase_S26B"/>
</dbReference>
<evidence type="ECO:0000256" key="1">
    <source>
        <dbReference type="NCBIfam" id="TIGR02228"/>
    </source>
</evidence>
<name>A0ABR7FK59_9FIRM</name>
<evidence type="ECO:0000313" key="5">
    <source>
        <dbReference type="Proteomes" id="UP000654573"/>
    </source>
</evidence>
<keyword evidence="2" id="KW-0175">Coiled coil</keyword>
<accession>A0ABR7FK59</accession>
<keyword evidence="3" id="KW-0812">Transmembrane</keyword>
<feature type="coiled-coil region" evidence="2">
    <location>
        <begin position="205"/>
        <end position="246"/>
    </location>
</feature>
<reference evidence="4 5" key="1">
    <citation type="submission" date="2020-08" db="EMBL/GenBank/DDBJ databases">
        <title>Genome public.</title>
        <authorList>
            <person name="Liu C."/>
            <person name="Sun Q."/>
        </authorList>
    </citation>
    <scope>NUCLEOTIDE SEQUENCE [LARGE SCALE GENOMIC DNA]</scope>
    <source>
        <strain evidence="4 5">NSJ-34</strain>
    </source>
</reference>
<keyword evidence="5" id="KW-1185">Reference proteome</keyword>
<dbReference type="EC" id="3.4.21.89" evidence="1"/>
<feature type="transmembrane region" description="Helical" evidence="3">
    <location>
        <begin position="177"/>
        <end position="201"/>
    </location>
</feature>